<protein>
    <submittedName>
        <fullName evidence="1">Uncharacterized protein</fullName>
    </submittedName>
</protein>
<accession>A0A8S5SPC1</accession>
<dbReference type="EMBL" id="BK032636">
    <property type="protein sequence ID" value="DAF52418.1"/>
    <property type="molecule type" value="Genomic_DNA"/>
</dbReference>
<evidence type="ECO:0000313" key="1">
    <source>
        <dbReference type="EMBL" id="DAF52418.1"/>
    </source>
</evidence>
<name>A0A8S5SPC1_9CAUD</name>
<sequence length="121" mass="14305">MLDENTLKKIKQYSGANKNTEELFNLETTELDNYINDYYTAMESWVKKKYDIPDKIPDDVIQIIIELTSNIIRSHAVRQDLGITDHENFDFDEAVNNIFTEDIEKRMKPYIKKSKIHVFSI</sequence>
<proteinExistence type="predicted"/>
<reference evidence="1" key="1">
    <citation type="journal article" date="2021" name="Proc. Natl. Acad. Sci. U.S.A.">
        <title>A Catalog of Tens of Thousands of Viruses from Human Metagenomes Reveals Hidden Associations with Chronic Diseases.</title>
        <authorList>
            <person name="Tisza M.J."/>
            <person name="Buck C.B."/>
        </authorList>
    </citation>
    <scope>NUCLEOTIDE SEQUENCE</scope>
    <source>
        <strain evidence="1">CteZR38</strain>
    </source>
</reference>
<dbReference type="SMR" id="A0A8S5SPC1"/>
<organism evidence="1">
    <name type="scientific">Siphoviridae sp. cteZR38</name>
    <dbReference type="NCBI Taxonomy" id="2827906"/>
    <lineage>
        <taxon>Viruses</taxon>
        <taxon>Duplodnaviria</taxon>
        <taxon>Heunggongvirae</taxon>
        <taxon>Uroviricota</taxon>
        <taxon>Caudoviricetes</taxon>
    </lineage>
</organism>